<dbReference type="EMBL" id="CP041742">
    <property type="protein sequence ID" value="QDQ74583.1"/>
    <property type="molecule type" value="Genomic_DNA"/>
</dbReference>
<proteinExistence type="predicted"/>
<accession>A0A516V7T3</accession>
<feature type="transmembrane region" description="Helical" evidence="1">
    <location>
        <begin position="6"/>
        <end position="30"/>
    </location>
</feature>
<dbReference type="AlphaFoldDB" id="A0A516V7T3"/>
<feature type="transmembrane region" description="Helical" evidence="1">
    <location>
        <begin position="165"/>
        <end position="186"/>
    </location>
</feature>
<keyword evidence="1" id="KW-1133">Transmembrane helix</keyword>
<dbReference type="OrthoDB" id="7571741at2"/>
<sequence>MSKFEYLSVLTSIIIGLAIANLLSGAARLIQLRHRVRPHATTFCWMAMLFLANMQIWWVAFERRDSAAFSFFAFLLYLAMPIGVFLASYLVLPDLGDEDQADLAANFDGNRPWFFGLLGSVPVVSLLEEGLRDGYLPHDTDAAFRLFFAGFCVVAACIRSPRFQFWNALLALACFVAYVGVLFLQLR</sequence>
<feature type="transmembrane region" description="Helical" evidence="1">
    <location>
        <begin position="67"/>
        <end position="92"/>
    </location>
</feature>
<feature type="transmembrane region" description="Helical" evidence="1">
    <location>
        <begin position="42"/>
        <end position="61"/>
    </location>
</feature>
<feature type="transmembrane region" description="Helical" evidence="1">
    <location>
        <begin position="142"/>
        <end position="158"/>
    </location>
</feature>
<keyword evidence="3" id="KW-1185">Reference proteome</keyword>
<reference evidence="2 3" key="1">
    <citation type="submission" date="2019-07" db="EMBL/GenBank/DDBJ databases">
        <title>Lysobacter weifangensis sp. nov., isolated from bensulfuron-methyl contaminated farmland soil.</title>
        <authorList>
            <person name="Zhao H."/>
        </authorList>
    </citation>
    <scope>NUCLEOTIDE SEQUENCE [LARGE SCALE GENOMIC DNA]</scope>
    <source>
        <strain evidence="2 3">CC-Bw-6</strain>
    </source>
</reference>
<keyword evidence="1" id="KW-0472">Membrane</keyword>
<name>A0A516V7T3_9GAMM</name>
<organism evidence="2 3">
    <name type="scientific">Pseudoluteimonas lycopersici</name>
    <dbReference type="NCBI Taxonomy" id="1324796"/>
    <lineage>
        <taxon>Bacteria</taxon>
        <taxon>Pseudomonadati</taxon>
        <taxon>Pseudomonadota</taxon>
        <taxon>Gammaproteobacteria</taxon>
        <taxon>Lysobacterales</taxon>
        <taxon>Lysobacteraceae</taxon>
        <taxon>Pseudoluteimonas</taxon>
    </lineage>
</organism>
<dbReference type="Proteomes" id="UP000315891">
    <property type="component" value="Chromosome"/>
</dbReference>
<evidence type="ECO:0000256" key="1">
    <source>
        <dbReference type="SAM" id="Phobius"/>
    </source>
</evidence>
<evidence type="ECO:0000313" key="3">
    <source>
        <dbReference type="Proteomes" id="UP000315891"/>
    </source>
</evidence>
<keyword evidence="1" id="KW-0812">Transmembrane</keyword>
<evidence type="ECO:0000313" key="2">
    <source>
        <dbReference type="EMBL" id="QDQ74583.1"/>
    </source>
</evidence>
<protein>
    <submittedName>
        <fullName evidence="2">Uncharacterized protein</fullName>
    </submittedName>
</protein>
<dbReference type="RefSeq" id="WP_143880092.1">
    <property type="nucleotide sequence ID" value="NZ_BAABLZ010000001.1"/>
</dbReference>
<gene>
    <name evidence="2" type="ORF">FNZ56_12170</name>
</gene>